<dbReference type="AlphaFoldDB" id="A0A6A5WI93"/>
<dbReference type="Proteomes" id="UP000799779">
    <property type="component" value="Unassembled WGS sequence"/>
</dbReference>
<keyword evidence="3" id="KW-1185">Reference proteome</keyword>
<proteinExistence type="predicted"/>
<organism evidence="2 3">
    <name type="scientific">Amniculicola lignicola CBS 123094</name>
    <dbReference type="NCBI Taxonomy" id="1392246"/>
    <lineage>
        <taxon>Eukaryota</taxon>
        <taxon>Fungi</taxon>
        <taxon>Dikarya</taxon>
        <taxon>Ascomycota</taxon>
        <taxon>Pezizomycotina</taxon>
        <taxon>Dothideomycetes</taxon>
        <taxon>Pleosporomycetidae</taxon>
        <taxon>Pleosporales</taxon>
        <taxon>Amniculicolaceae</taxon>
        <taxon>Amniculicola</taxon>
    </lineage>
</organism>
<feature type="compositionally biased region" description="Polar residues" evidence="1">
    <location>
        <begin position="313"/>
        <end position="339"/>
    </location>
</feature>
<accession>A0A6A5WI93</accession>
<gene>
    <name evidence="2" type="ORF">P154DRAFT_562604</name>
</gene>
<dbReference type="OrthoDB" id="3933435at2759"/>
<evidence type="ECO:0000313" key="2">
    <source>
        <dbReference type="EMBL" id="KAF2001620.1"/>
    </source>
</evidence>
<sequence length="410" mass="46160">MCKVILFKFACLHTVKSGRSKCRGTFHRAHPSGKTAACSANCYMSFKLPMDCAMCQREVWEASWKQKLERAKAFRSKVKELDLPGEQVISEQIQSLENDFDKAAWNARALFPLGDRKLFQKPLMGARVAIGSPLSREVLPGEVIEPVNKEINSNPSSPFVSEAIDYSDLLGVTDNDWVTDEFLQVDTDTDLEYSEFSLDHSSFGFDPSPTVDSFETFGWDSDAGADWNNSQDLTAWGMDTGTTSIGIIDFQGLNADNESAIRGDLFDQVMILFNQTIGNDSEHQDSVQIPPTQDEAMIDLISELAHFSWSMTSRDPTRTQDQGHSQAQSQNQSTPQPQIWTDGLSEGPKLSDFDKFRIHLRAHKGEGEWADLTKWNTKWLQVARIELRKKETPVGFGGRRILSPSRKDRY</sequence>
<name>A0A6A5WI93_9PLEO</name>
<feature type="region of interest" description="Disordered" evidence="1">
    <location>
        <begin position="313"/>
        <end position="345"/>
    </location>
</feature>
<dbReference type="EMBL" id="ML977582">
    <property type="protein sequence ID" value="KAF2001620.1"/>
    <property type="molecule type" value="Genomic_DNA"/>
</dbReference>
<protein>
    <submittedName>
        <fullName evidence="2">Uncharacterized protein</fullName>
    </submittedName>
</protein>
<reference evidence="2" key="1">
    <citation type="journal article" date="2020" name="Stud. Mycol.">
        <title>101 Dothideomycetes genomes: a test case for predicting lifestyles and emergence of pathogens.</title>
        <authorList>
            <person name="Haridas S."/>
            <person name="Albert R."/>
            <person name="Binder M."/>
            <person name="Bloem J."/>
            <person name="Labutti K."/>
            <person name="Salamov A."/>
            <person name="Andreopoulos B."/>
            <person name="Baker S."/>
            <person name="Barry K."/>
            <person name="Bills G."/>
            <person name="Bluhm B."/>
            <person name="Cannon C."/>
            <person name="Castanera R."/>
            <person name="Culley D."/>
            <person name="Daum C."/>
            <person name="Ezra D."/>
            <person name="Gonzalez J."/>
            <person name="Henrissat B."/>
            <person name="Kuo A."/>
            <person name="Liang C."/>
            <person name="Lipzen A."/>
            <person name="Lutzoni F."/>
            <person name="Magnuson J."/>
            <person name="Mondo S."/>
            <person name="Nolan M."/>
            <person name="Ohm R."/>
            <person name="Pangilinan J."/>
            <person name="Park H.-J."/>
            <person name="Ramirez L."/>
            <person name="Alfaro M."/>
            <person name="Sun H."/>
            <person name="Tritt A."/>
            <person name="Yoshinaga Y."/>
            <person name="Zwiers L.-H."/>
            <person name="Turgeon B."/>
            <person name="Goodwin S."/>
            <person name="Spatafora J."/>
            <person name="Crous P."/>
            <person name="Grigoriev I."/>
        </authorList>
    </citation>
    <scope>NUCLEOTIDE SEQUENCE</scope>
    <source>
        <strain evidence="2">CBS 123094</strain>
    </source>
</reference>
<evidence type="ECO:0000256" key="1">
    <source>
        <dbReference type="SAM" id="MobiDB-lite"/>
    </source>
</evidence>
<evidence type="ECO:0000313" key="3">
    <source>
        <dbReference type="Proteomes" id="UP000799779"/>
    </source>
</evidence>